<evidence type="ECO:0000313" key="1">
    <source>
        <dbReference type="EMBL" id="GAG23925.1"/>
    </source>
</evidence>
<gene>
    <name evidence="1" type="ORF">S01H1_51537</name>
</gene>
<accession>X0W070</accession>
<protein>
    <submittedName>
        <fullName evidence="1">Uncharacterized protein</fullName>
    </submittedName>
</protein>
<name>X0W070_9ZZZZ</name>
<feature type="non-terminal residue" evidence="1">
    <location>
        <position position="159"/>
    </location>
</feature>
<dbReference type="AlphaFoldDB" id="X0W070"/>
<proteinExistence type="predicted"/>
<reference evidence="1" key="1">
    <citation type="journal article" date="2014" name="Front. Microbiol.">
        <title>High frequency of phylogenetically diverse reductive dehalogenase-homologous genes in deep subseafloor sedimentary metagenomes.</title>
        <authorList>
            <person name="Kawai M."/>
            <person name="Futagami T."/>
            <person name="Toyoda A."/>
            <person name="Takaki Y."/>
            <person name="Nishi S."/>
            <person name="Hori S."/>
            <person name="Arai W."/>
            <person name="Tsubouchi T."/>
            <person name="Morono Y."/>
            <person name="Uchiyama I."/>
            <person name="Ito T."/>
            <person name="Fujiyama A."/>
            <person name="Inagaki F."/>
            <person name="Takami H."/>
        </authorList>
    </citation>
    <scope>NUCLEOTIDE SEQUENCE</scope>
    <source>
        <strain evidence="1">Expedition CK06-06</strain>
    </source>
</reference>
<organism evidence="1">
    <name type="scientific">marine sediment metagenome</name>
    <dbReference type="NCBI Taxonomy" id="412755"/>
    <lineage>
        <taxon>unclassified sequences</taxon>
        <taxon>metagenomes</taxon>
        <taxon>ecological metagenomes</taxon>
    </lineage>
</organism>
<comment type="caution">
    <text evidence="1">The sequence shown here is derived from an EMBL/GenBank/DDBJ whole genome shotgun (WGS) entry which is preliminary data.</text>
</comment>
<dbReference type="EMBL" id="BARS01033259">
    <property type="protein sequence ID" value="GAG23925.1"/>
    <property type="molecule type" value="Genomic_DNA"/>
</dbReference>
<sequence length="159" mass="17175">MANPTDAARFGHRQGVFLENITSAEAEMWCDRVQMADPEGTFPLTKVFELGRVGPVGAITDPATFRMTLRENLHNSEIDSYIAGKAPASSGSLFNVGDIVGNELTASVVTRAVGEDDPDGEFLISDCVLESLSYAFVIRGACTVTYVFRGRAGRWYTSG</sequence>